<dbReference type="FunFam" id="1.20.1070.10:FF:000015">
    <property type="entry name" value="Olfactory receptor"/>
    <property type="match status" value="1"/>
</dbReference>
<evidence type="ECO:0000256" key="6">
    <source>
        <dbReference type="ARBA" id="ARBA00023040"/>
    </source>
</evidence>
<dbReference type="InterPro" id="IPR000725">
    <property type="entry name" value="Olfact_rcpt"/>
</dbReference>
<protein>
    <recommendedName>
        <fullName evidence="11">Olfactory receptor</fullName>
    </recommendedName>
</protein>
<evidence type="ECO:0000256" key="10">
    <source>
        <dbReference type="RuleBase" id="RU000688"/>
    </source>
</evidence>
<keyword evidence="8 10" id="KW-0675">Receptor</keyword>
<evidence type="ECO:0000256" key="4">
    <source>
        <dbReference type="ARBA" id="ARBA00022725"/>
    </source>
</evidence>
<accession>A0A8C5WHV2</accession>
<dbReference type="Gene3D" id="1.20.1070.10">
    <property type="entry name" value="Rhodopsin 7-helix transmembrane proteins"/>
    <property type="match status" value="1"/>
</dbReference>
<dbReference type="Pfam" id="PF13853">
    <property type="entry name" value="7tm_4"/>
    <property type="match status" value="1"/>
</dbReference>
<evidence type="ECO:0000256" key="8">
    <source>
        <dbReference type="ARBA" id="ARBA00023170"/>
    </source>
</evidence>
<dbReference type="CDD" id="cd13954">
    <property type="entry name" value="7tmA_OR"/>
    <property type="match status" value="1"/>
</dbReference>
<evidence type="ECO:0000256" key="9">
    <source>
        <dbReference type="ARBA" id="ARBA00023224"/>
    </source>
</evidence>
<keyword evidence="4 11" id="KW-0552">Olfaction</keyword>
<dbReference type="GeneTree" id="ENSGT01140000282524"/>
<feature type="transmembrane region" description="Helical" evidence="11">
    <location>
        <begin position="274"/>
        <end position="293"/>
    </location>
</feature>
<dbReference type="AlphaFoldDB" id="A0A8C5WHV2"/>
<dbReference type="InterPro" id="IPR050516">
    <property type="entry name" value="Olfactory_GPCR"/>
</dbReference>
<dbReference type="InterPro" id="IPR000276">
    <property type="entry name" value="GPCR_Rhodpsn"/>
</dbReference>
<feature type="transmembrane region" description="Helical" evidence="11">
    <location>
        <begin position="141"/>
        <end position="159"/>
    </location>
</feature>
<evidence type="ECO:0000256" key="2">
    <source>
        <dbReference type="ARBA" id="ARBA00022475"/>
    </source>
</evidence>
<keyword evidence="7 11" id="KW-0472">Membrane</keyword>
<feature type="transmembrane region" description="Helical" evidence="11">
    <location>
        <begin position="99"/>
        <end position="121"/>
    </location>
</feature>
<dbReference type="PROSITE" id="PS00237">
    <property type="entry name" value="G_PROTEIN_RECEP_F1_1"/>
    <property type="match status" value="1"/>
</dbReference>
<dbReference type="OrthoDB" id="5964498at2759"/>
<feature type="transmembrane region" description="Helical" evidence="11">
    <location>
        <begin position="201"/>
        <end position="227"/>
    </location>
</feature>
<sequence length="309" mass="34601">IAGTNNGTFMNGFLLLGINAAPLIQKLFFAMSLFLYILTVLGNTIIIFIIRLDSRLHSPMYFFLVNLSFIDILYTTTIIPNSLKNFIWEDKSISFFGCFVQLFFFVGLGSSECVLLSAMGYDRYVAICHPLSYSRRMSQSVCLQVILFSWTFGFLNSLVHTVCTASLPFCKERTINHFFCDIPPLMKLSCRDTKPNELVSLFVGGAIIVGSLVLIIISYICIIKAVLSISKTNARHKTFSTCGSHLTVVSIFFGTVIITYLLPPSTTSSKQNQFLSMIYGIVTPLINPIIYSFRNKDFQKGHPSLFPAT</sequence>
<dbReference type="PRINTS" id="PR00245">
    <property type="entry name" value="OLFACTORYR"/>
</dbReference>
<evidence type="ECO:0000313" key="14">
    <source>
        <dbReference type="Proteomes" id="UP000694569"/>
    </source>
</evidence>
<keyword evidence="9 10" id="KW-0807">Transducer</keyword>
<evidence type="ECO:0000259" key="12">
    <source>
        <dbReference type="PROSITE" id="PS50262"/>
    </source>
</evidence>
<reference evidence="13" key="2">
    <citation type="submission" date="2025-09" db="UniProtKB">
        <authorList>
            <consortium name="Ensembl"/>
        </authorList>
    </citation>
    <scope>IDENTIFICATION</scope>
</reference>
<evidence type="ECO:0000256" key="3">
    <source>
        <dbReference type="ARBA" id="ARBA00022692"/>
    </source>
</evidence>
<feature type="transmembrane region" description="Helical" evidence="11">
    <location>
        <begin position="27"/>
        <end position="49"/>
    </location>
</feature>
<dbReference type="PROSITE" id="PS50262">
    <property type="entry name" value="G_PROTEIN_RECEP_F1_2"/>
    <property type="match status" value="1"/>
</dbReference>
<comment type="similarity">
    <text evidence="10">Belongs to the G-protein coupled receptor 1 family.</text>
</comment>
<evidence type="ECO:0000256" key="5">
    <source>
        <dbReference type="ARBA" id="ARBA00022989"/>
    </source>
</evidence>
<dbReference type="PANTHER" id="PTHR26452">
    <property type="entry name" value="OLFACTORY RECEPTOR"/>
    <property type="match status" value="1"/>
</dbReference>
<keyword evidence="6 10" id="KW-0297">G-protein coupled receptor</keyword>
<keyword evidence="5 11" id="KW-1133">Transmembrane helix</keyword>
<keyword evidence="11" id="KW-0716">Sensory transduction</keyword>
<keyword evidence="14" id="KW-1185">Reference proteome</keyword>
<dbReference type="GO" id="GO:0004930">
    <property type="term" value="F:G protein-coupled receptor activity"/>
    <property type="evidence" value="ECO:0007669"/>
    <property type="project" value="UniProtKB-KW"/>
</dbReference>
<dbReference type="Ensembl" id="ENSLLET00000041029.1">
    <property type="protein sequence ID" value="ENSLLEP00000039444.1"/>
    <property type="gene ID" value="ENSLLEG00000025056.1"/>
</dbReference>
<dbReference type="SUPFAM" id="SSF81321">
    <property type="entry name" value="Family A G protein-coupled receptor-like"/>
    <property type="match status" value="1"/>
</dbReference>
<organism evidence="13 14">
    <name type="scientific">Leptobrachium leishanense</name>
    <name type="common">Leishan spiny toad</name>
    <dbReference type="NCBI Taxonomy" id="445787"/>
    <lineage>
        <taxon>Eukaryota</taxon>
        <taxon>Metazoa</taxon>
        <taxon>Chordata</taxon>
        <taxon>Craniata</taxon>
        <taxon>Vertebrata</taxon>
        <taxon>Euteleostomi</taxon>
        <taxon>Amphibia</taxon>
        <taxon>Batrachia</taxon>
        <taxon>Anura</taxon>
        <taxon>Pelobatoidea</taxon>
        <taxon>Megophryidae</taxon>
        <taxon>Leptobrachium</taxon>
    </lineage>
</organism>
<keyword evidence="3 10" id="KW-0812">Transmembrane</keyword>
<evidence type="ECO:0000256" key="11">
    <source>
        <dbReference type="RuleBase" id="RU363047"/>
    </source>
</evidence>
<dbReference type="PRINTS" id="PR00237">
    <property type="entry name" value="GPCRRHODOPSN"/>
</dbReference>
<name>A0A8C5WHV2_9ANUR</name>
<dbReference type="GO" id="GO:0004984">
    <property type="term" value="F:olfactory receptor activity"/>
    <property type="evidence" value="ECO:0007669"/>
    <property type="project" value="InterPro"/>
</dbReference>
<evidence type="ECO:0000256" key="1">
    <source>
        <dbReference type="ARBA" id="ARBA00004651"/>
    </source>
</evidence>
<feature type="domain" description="G-protein coupled receptors family 1 profile" evidence="12">
    <location>
        <begin position="42"/>
        <end position="291"/>
    </location>
</feature>
<feature type="transmembrane region" description="Helical" evidence="11">
    <location>
        <begin position="239"/>
        <end position="262"/>
    </location>
</feature>
<feature type="transmembrane region" description="Helical" evidence="11">
    <location>
        <begin position="61"/>
        <end position="79"/>
    </location>
</feature>
<keyword evidence="2 11" id="KW-1003">Cell membrane</keyword>
<dbReference type="Proteomes" id="UP000694569">
    <property type="component" value="Unplaced"/>
</dbReference>
<evidence type="ECO:0000313" key="13">
    <source>
        <dbReference type="Ensembl" id="ENSLLEP00000039444.1"/>
    </source>
</evidence>
<dbReference type="InterPro" id="IPR017452">
    <property type="entry name" value="GPCR_Rhodpsn_7TM"/>
</dbReference>
<proteinExistence type="inferred from homology"/>
<evidence type="ECO:0000256" key="7">
    <source>
        <dbReference type="ARBA" id="ARBA00023136"/>
    </source>
</evidence>
<dbReference type="GO" id="GO:0005886">
    <property type="term" value="C:plasma membrane"/>
    <property type="evidence" value="ECO:0007669"/>
    <property type="project" value="UniProtKB-SubCell"/>
</dbReference>
<comment type="subcellular location">
    <subcellularLocation>
        <location evidence="1 11">Cell membrane</location>
        <topology evidence="1 11">Multi-pass membrane protein</topology>
    </subcellularLocation>
</comment>
<reference evidence="13" key="1">
    <citation type="submission" date="2025-08" db="UniProtKB">
        <authorList>
            <consortium name="Ensembl"/>
        </authorList>
    </citation>
    <scope>IDENTIFICATION</scope>
</reference>